<organism evidence="1">
    <name type="scientific">Phytophthora nicotianae</name>
    <name type="common">Potato buckeye rot agent</name>
    <name type="synonym">Phytophthora parasitica</name>
    <dbReference type="NCBI Taxonomy" id="4792"/>
    <lineage>
        <taxon>Eukaryota</taxon>
        <taxon>Sar</taxon>
        <taxon>Stramenopiles</taxon>
        <taxon>Oomycota</taxon>
        <taxon>Peronosporomycetes</taxon>
        <taxon>Peronosporales</taxon>
        <taxon>Peronosporaceae</taxon>
        <taxon>Phytophthora</taxon>
    </lineage>
</organism>
<dbReference type="EMBL" id="KI676281">
    <property type="protein sequence ID" value="ETL26320.1"/>
    <property type="molecule type" value="Genomic_DNA"/>
</dbReference>
<feature type="non-terminal residue" evidence="1">
    <location>
        <position position="1"/>
    </location>
</feature>
<dbReference type="Proteomes" id="UP000053864">
    <property type="component" value="Unassembled WGS sequence"/>
</dbReference>
<protein>
    <submittedName>
        <fullName evidence="1">Uncharacterized protein</fullName>
    </submittedName>
</protein>
<sequence>ITNRWYAIAKYTVLSDKDDTLLIADFLALSYHDTNEFDAIVLDAIRTSVIGCPVRPTCAQPSTHFFLGSGSGVTRLPGSCNFSGALIREVTVMRELQKSRRMERVRFC</sequence>
<name>W2HWJ6_PHYNI</name>
<proteinExistence type="predicted"/>
<evidence type="ECO:0000313" key="1">
    <source>
        <dbReference type="EMBL" id="ETL26320.1"/>
    </source>
</evidence>
<accession>W2HWJ6</accession>
<gene>
    <name evidence="1" type="ORF">L916_19995</name>
</gene>
<reference evidence="1" key="1">
    <citation type="submission" date="2013-11" db="EMBL/GenBank/DDBJ databases">
        <title>The Genome Sequence of Phytophthora parasitica CJ05E6.</title>
        <authorList>
            <consortium name="The Broad Institute Genomics Platform"/>
            <person name="Russ C."/>
            <person name="Tyler B."/>
            <person name="Panabieres F."/>
            <person name="Shan W."/>
            <person name="Tripathy S."/>
            <person name="Grunwald N."/>
            <person name="Machado M."/>
            <person name="Johnson C.S."/>
            <person name="Arredondo F."/>
            <person name="Hong C."/>
            <person name="Coffey M."/>
            <person name="Young S.K."/>
            <person name="Zeng Q."/>
            <person name="Gargeya S."/>
            <person name="Fitzgerald M."/>
            <person name="Abouelleil A."/>
            <person name="Alvarado L."/>
            <person name="Chapman S.B."/>
            <person name="Gainer-Dewar J."/>
            <person name="Goldberg J."/>
            <person name="Griggs A."/>
            <person name="Gujja S."/>
            <person name="Hansen M."/>
            <person name="Howarth C."/>
            <person name="Imamovic A."/>
            <person name="Ireland A."/>
            <person name="Larimer J."/>
            <person name="McCowan C."/>
            <person name="Murphy C."/>
            <person name="Pearson M."/>
            <person name="Poon T.W."/>
            <person name="Priest M."/>
            <person name="Roberts A."/>
            <person name="Saif S."/>
            <person name="Shea T."/>
            <person name="Sykes S."/>
            <person name="Wortman J."/>
            <person name="Nusbaum C."/>
            <person name="Birren B."/>
        </authorList>
    </citation>
    <scope>NUCLEOTIDE SEQUENCE [LARGE SCALE GENOMIC DNA]</scope>
    <source>
        <strain evidence="1">CJ05E6</strain>
    </source>
</reference>
<dbReference type="AlphaFoldDB" id="W2HWJ6"/>